<name>A0A2P6QE42_ROSCH</name>
<sequence>MGLQRKVPECWKLATRRLASLCEKSDAERETLCWILCGYDGVLCFAYQHCNISPML</sequence>
<evidence type="ECO:0000313" key="1">
    <source>
        <dbReference type="EMBL" id="PRQ32429.1"/>
    </source>
</evidence>
<protein>
    <submittedName>
        <fullName evidence="1">Uncharacterized protein</fullName>
    </submittedName>
</protein>
<reference evidence="1 2" key="1">
    <citation type="journal article" date="2018" name="Nat. Genet.">
        <title>The Rosa genome provides new insights in the design of modern roses.</title>
        <authorList>
            <person name="Bendahmane M."/>
        </authorList>
    </citation>
    <scope>NUCLEOTIDE SEQUENCE [LARGE SCALE GENOMIC DNA]</scope>
    <source>
        <strain evidence="2">cv. Old Blush</strain>
    </source>
</reference>
<dbReference type="AlphaFoldDB" id="A0A2P6QE42"/>
<organism evidence="1 2">
    <name type="scientific">Rosa chinensis</name>
    <name type="common">China rose</name>
    <dbReference type="NCBI Taxonomy" id="74649"/>
    <lineage>
        <taxon>Eukaryota</taxon>
        <taxon>Viridiplantae</taxon>
        <taxon>Streptophyta</taxon>
        <taxon>Embryophyta</taxon>
        <taxon>Tracheophyta</taxon>
        <taxon>Spermatophyta</taxon>
        <taxon>Magnoliopsida</taxon>
        <taxon>eudicotyledons</taxon>
        <taxon>Gunneridae</taxon>
        <taxon>Pentapetalae</taxon>
        <taxon>rosids</taxon>
        <taxon>fabids</taxon>
        <taxon>Rosales</taxon>
        <taxon>Rosaceae</taxon>
        <taxon>Rosoideae</taxon>
        <taxon>Rosoideae incertae sedis</taxon>
        <taxon>Rosa</taxon>
    </lineage>
</organism>
<proteinExistence type="predicted"/>
<dbReference type="Gramene" id="PRQ32429">
    <property type="protein sequence ID" value="PRQ32429"/>
    <property type="gene ID" value="RchiOBHm_Chr5g0046281"/>
</dbReference>
<gene>
    <name evidence="1" type="ORF">RchiOBHm_Chr5g0046281</name>
</gene>
<keyword evidence="2" id="KW-1185">Reference proteome</keyword>
<comment type="caution">
    <text evidence="1">The sequence shown here is derived from an EMBL/GenBank/DDBJ whole genome shotgun (WGS) entry which is preliminary data.</text>
</comment>
<evidence type="ECO:0000313" key="2">
    <source>
        <dbReference type="Proteomes" id="UP000238479"/>
    </source>
</evidence>
<dbReference type="Proteomes" id="UP000238479">
    <property type="component" value="Chromosome 5"/>
</dbReference>
<accession>A0A2P6QE42</accession>
<dbReference type="EMBL" id="PDCK01000043">
    <property type="protein sequence ID" value="PRQ32429.1"/>
    <property type="molecule type" value="Genomic_DNA"/>
</dbReference>